<dbReference type="EMBL" id="KF128406">
    <property type="protein sequence ID" value="AIA95771.1"/>
    <property type="molecule type" value="Genomic_DNA"/>
</dbReference>
<sequence length="91" mass="9647">MPLTPGRSIAVDRLLHTFGTPIHVDAPELSGNDGPFRRLMIAQDTGTAITGRARGDLFFGSGDAAGEVAGVVRHRASFYALVPNMLAERQG</sequence>
<dbReference type="Gene3D" id="2.40.40.10">
    <property type="entry name" value="RlpA-like domain"/>
    <property type="match status" value="1"/>
</dbReference>
<dbReference type="GO" id="GO:0009254">
    <property type="term" value="P:peptidoglycan turnover"/>
    <property type="evidence" value="ECO:0007669"/>
    <property type="project" value="InterPro"/>
</dbReference>
<dbReference type="GO" id="GO:0019867">
    <property type="term" value="C:outer membrane"/>
    <property type="evidence" value="ECO:0007669"/>
    <property type="project" value="InterPro"/>
</dbReference>
<feature type="domain" description="3D" evidence="1">
    <location>
        <begin position="7"/>
        <end position="81"/>
    </location>
</feature>
<dbReference type="GO" id="GO:0004553">
    <property type="term" value="F:hydrolase activity, hydrolyzing O-glycosyl compounds"/>
    <property type="evidence" value="ECO:0007669"/>
    <property type="project" value="InterPro"/>
</dbReference>
<evidence type="ECO:0000313" key="2">
    <source>
        <dbReference type="EMBL" id="AIA95771.1"/>
    </source>
</evidence>
<proteinExistence type="predicted"/>
<evidence type="ECO:0000259" key="1">
    <source>
        <dbReference type="Pfam" id="PF06725"/>
    </source>
</evidence>
<dbReference type="GO" id="GO:0009253">
    <property type="term" value="P:peptidoglycan catabolic process"/>
    <property type="evidence" value="ECO:0007669"/>
    <property type="project" value="TreeGrafter"/>
</dbReference>
<dbReference type="PANTHER" id="PTHR30124:SF0">
    <property type="entry name" value="MEMBRANE-BOUND LYTIC MUREIN TRANSGLYCOSYLASE A"/>
    <property type="match status" value="1"/>
</dbReference>
<dbReference type="InterPro" id="IPR036908">
    <property type="entry name" value="RlpA-like_sf"/>
</dbReference>
<dbReference type="InterPro" id="IPR010611">
    <property type="entry name" value="3D_dom"/>
</dbReference>
<reference evidence="2" key="1">
    <citation type="journal article" date="2013" name="Environ. Microbiol.">
        <title>Seasonally variable intestinal metagenomes of the red palm weevil (Rhynchophorus ferrugineus).</title>
        <authorList>
            <person name="Jia S."/>
            <person name="Zhang X."/>
            <person name="Zhang G."/>
            <person name="Yin A."/>
            <person name="Zhang S."/>
            <person name="Li F."/>
            <person name="Wang L."/>
            <person name="Zhao D."/>
            <person name="Yun Q."/>
            <person name="Tala"/>
            <person name="Wang J."/>
            <person name="Sun G."/>
            <person name="Baabdullah M."/>
            <person name="Yu X."/>
            <person name="Hu S."/>
            <person name="Al-Mssallem I.S."/>
            <person name="Yu J."/>
        </authorList>
    </citation>
    <scope>NUCLEOTIDE SEQUENCE</scope>
</reference>
<dbReference type="AlphaFoldDB" id="A0A060CS21"/>
<protein>
    <recommendedName>
        <fullName evidence="1">3D domain-containing protein</fullName>
    </recommendedName>
</protein>
<dbReference type="InterPro" id="IPR026044">
    <property type="entry name" value="MltA"/>
</dbReference>
<dbReference type="Pfam" id="PF06725">
    <property type="entry name" value="3D"/>
    <property type="match status" value="1"/>
</dbReference>
<dbReference type="GO" id="GO:0008933">
    <property type="term" value="F:peptidoglycan lytic transglycosylase activity"/>
    <property type="evidence" value="ECO:0007669"/>
    <property type="project" value="TreeGrafter"/>
</dbReference>
<dbReference type="CDD" id="cd14485">
    <property type="entry name" value="mltA_like_LT_A"/>
    <property type="match status" value="1"/>
</dbReference>
<dbReference type="SUPFAM" id="SSF50685">
    <property type="entry name" value="Barwin-like endoglucanases"/>
    <property type="match status" value="1"/>
</dbReference>
<organism evidence="2">
    <name type="scientific">uncultured Mesorhizobium sp</name>
    <dbReference type="NCBI Taxonomy" id="233795"/>
    <lineage>
        <taxon>Bacteria</taxon>
        <taxon>Pseudomonadati</taxon>
        <taxon>Pseudomonadota</taxon>
        <taxon>Alphaproteobacteria</taxon>
        <taxon>Hyphomicrobiales</taxon>
        <taxon>Phyllobacteriaceae</taxon>
        <taxon>Mesorhizobium</taxon>
        <taxon>environmental samples</taxon>
    </lineage>
</organism>
<accession>A0A060CS21</accession>
<dbReference type="PANTHER" id="PTHR30124">
    <property type="entry name" value="MEMBRANE-BOUND LYTIC MUREIN TRANSGLYCOSYLASE A"/>
    <property type="match status" value="1"/>
</dbReference>
<name>A0A060CS21_9HYPH</name>